<dbReference type="InterPro" id="IPR007873">
    <property type="entry name" value="Glycosyltransferase_ALG3"/>
</dbReference>
<dbReference type="RefSeq" id="XP_015658590.1">
    <property type="nucleotide sequence ID" value="XM_015803074.1"/>
</dbReference>
<evidence type="ECO:0000313" key="13">
    <source>
        <dbReference type="EMBL" id="KPA80151.1"/>
    </source>
</evidence>
<sequence>MRFSTFALAVETVVVAGIIACVPYTEIDWKAYMEEVSGFLGGQLNYRKLGGGTGPLVYPGGFVWIYSVLYYFTKLGEDIQVAQWIFAGVYLGTLALLLRFYTNAGLSWKVMLPLFISKRIRSLYVLRLFNDCWAMLFLVIAVTLIAGSPARDGRRVRNWVLGCFFYSFAVSIKMNVLLFAPGMLYVMLRTLPLLQVMGCLCVCAALQVVEGFPFLLHDYEAYVSKGFELDRIFTQRWSVNYQFLDNATFVNPRFGTALLAATVATWVLVWRTRWAKRTYLTSAEATALRPVLRDVPHPAPGATVDGDGDETAEEAEERAAYVATVLTFFESNLIGVVFARTLHYQFYTWFFFTIPFVLSYTAFPRAFCLVTFALIRQGFEQYPPTPLTSMLLQGGFALALVAVLFLGRDSASSPSTKIQKQPQAGGIALAKTNGIAPSPTLEVSKEEKKKMKTPSPRAAASIAQPKTKRAQKDSPKPTAKPKGKEKVK</sequence>
<keyword evidence="4 13" id="KW-0328">Glycosyltransferase</keyword>
<keyword evidence="8 12" id="KW-1133">Transmembrane helix</keyword>
<reference evidence="13 14" key="1">
    <citation type="submission" date="2015-07" db="EMBL/GenBank/DDBJ databases">
        <title>High-quality genome of monoxenous trypanosomatid Leptomonas pyrrhocoris.</title>
        <authorList>
            <person name="Flegontov P."/>
            <person name="Butenko A."/>
            <person name="Firsov S."/>
            <person name="Vlcek C."/>
            <person name="Logacheva M.D."/>
            <person name="Field M."/>
            <person name="Filatov D."/>
            <person name="Flegontova O."/>
            <person name="Gerasimov E."/>
            <person name="Jackson A.P."/>
            <person name="Kelly S."/>
            <person name="Opperdoes F."/>
            <person name="O'Reilly A."/>
            <person name="Votypka J."/>
            <person name="Yurchenko V."/>
            <person name="Lukes J."/>
        </authorList>
    </citation>
    <scope>NUCLEOTIDE SEQUENCE [LARGE SCALE GENOMIC DNA]</scope>
    <source>
        <strain evidence="13">H10</strain>
    </source>
</reference>
<dbReference type="OrthoDB" id="20028at2759"/>
<feature type="transmembrane region" description="Helical" evidence="12">
    <location>
        <begin position="387"/>
        <end position="407"/>
    </location>
</feature>
<evidence type="ECO:0000256" key="6">
    <source>
        <dbReference type="ARBA" id="ARBA00022692"/>
    </source>
</evidence>
<feature type="transmembrane region" description="Helical" evidence="12">
    <location>
        <begin position="6"/>
        <end position="25"/>
    </location>
</feature>
<evidence type="ECO:0000256" key="10">
    <source>
        <dbReference type="ARBA" id="ARBA00049506"/>
    </source>
</evidence>
<evidence type="ECO:0000256" key="4">
    <source>
        <dbReference type="ARBA" id="ARBA00022676"/>
    </source>
</evidence>
<evidence type="ECO:0000256" key="9">
    <source>
        <dbReference type="ARBA" id="ARBA00023136"/>
    </source>
</evidence>
<evidence type="ECO:0000256" key="3">
    <source>
        <dbReference type="ARBA" id="ARBA00011964"/>
    </source>
</evidence>
<keyword evidence="14" id="KW-1185">Reference proteome</keyword>
<gene>
    <name evidence="13" type="ORF">ABB37_05138</name>
</gene>
<feature type="transmembrane region" description="Helical" evidence="12">
    <location>
        <begin position="254"/>
        <end position="270"/>
    </location>
</feature>
<dbReference type="GeneID" id="26905429"/>
<accession>A0A0N0VFA0</accession>
<evidence type="ECO:0000256" key="11">
    <source>
        <dbReference type="SAM" id="MobiDB-lite"/>
    </source>
</evidence>
<evidence type="ECO:0000256" key="8">
    <source>
        <dbReference type="ARBA" id="ARBA00022989"/>
    </source>
</evidence>
<feature type="transmembrane region" description="Helical" evidence="12">
    <location>
        <begin position="123"/>
        <end position="147"/>
    </location>
</feature>
<feature type="region of interest" description="Disordered" evidence="11">
    <location>
        <begin position="438"/>
        <end position="488"/>
    </location>
</feature>
<evidence type="ECO:0000256" key="12">
    <source>
        <dbReference type="SAM" id="Phobius"/>
    </source>
</evidence>
<keyword evidence="5 13" id="KW-0808">Transferase</keyword>
<feature type="transmembrane region" description="Helical" evidence="12">
    <location>
        <begin position="159"/>
        <end position="179"/>
    </location>
</feature>
<dbReference type="OMA" id="DWETYMI"/>
<comment type="caution">
    <text evidence="13">The sequence shown here is derived from an EMBL/GenBank/DDBJ whole genome shotgun (WGS) entry which is preliminary data.</text>
</comment>
<keyword evidence="9 12" id="KW-0472">Membrane</keyword>
<evidence type="ECO:0000256" key="7">
    <source>
        <dbReference type="ARBA" id="ARBA00022824"/>
    </source>
</evidence>
<comment type="catalytic activity">
    <reaction evidence="10">
        <text>an alpha-D-Man-(1-&gt;2)-alpha-D-Man-(1-&gt;2)-alpha-D-Man-(1-&gt;3)-[alpha-D-Man-(1-&gt;6)]-beta-D-Man-(1-&gt;4)-beta-D-GlcNAc-(1-&gt;4)-alpha-D-GlcNAc-diphospho-di-trans,poly-cis-dolichol + a di-trans,poly-cis-dolichyl beta-D-mannosyl phosphate = an alpha-D-Man-(1-&gt;2)-alpha-D-Man-(1-&gt;2)-alpha-D-Man-(1-&gt;3)-[alpha-D-Man-(1-&gt;3)-alpha-D-Man-(1-&gt;6)]-beta-D-Man-(1-&gt;4)-beta-D-GlcNAc-(1-&gt;4)-alpha-D-GlcNAc-diphospho-di-trans,poly-cis-dolichol + a di-trans,poly-cis-dolichyl phosphate + H(+)</text>
        <dbReference type="Rhea" id="RHEA:29527"/>
        <dbReference type="Rhea" id="RHEA-COMP:19498"/>
        <dbReference type="Rhea" id="RHEA-COMP:19501"/>
        <dbReference type="Rhea" id="RHEA-COMP:19516"/>
        <dbReference type="Rhea" id="RHEA-COMP:19517"/>
        <dbReference type="ChEBI" id="CHEBI:15378"/>
        <dbReference type="ChEBI" id="CHEBI:57683"/>
        <dbReference type="ChEBI" id="CHEBI:58211"/>
        <dbReference type="ChEBI" id="CHEBI:132515"/>
        <dbReference type="ChEBI" id="CHEBI:132516"/>
        <dbReference type="EC" id="2.4.1.258"/>
    </reaction>
    <physiologicalReaction direction="left-to-right" evidence="10">
        <dbReference type="Rhea" id="RHEA:29528"/>
    </physiologicalReaction>
</comment>
<feature type="transmembrane region" description="Helical" evidence="12">
    <location>
        <begin position="84"/>
        <end position="102"/>
    </location>
</feature>
<keyword evidence="6 12" id="KW-0812">Transmembrane</keyword>
<dbReference type="VEuPathDB" id="TriTrypDB:LpyrH10_09_2380"/>
<dbReference type="PANTHER" id="PTHR12646">
    <property type="entry name" value="NOT56 - RELATED"/>
    <property type="match status" value="1"/>
</dbReference>
<name>A0A0N0VFA0_LEPPY</name>
<evidence type="ECO:0000313" key="14">
    <source>
        <dbReference type="Proteomes" id="UP000037923"/>
    </source>
</evidence>
<dbReference type="Proteomes" id="UP000037923">
    <property type="component" value="Unassembled WGS sequence"/>
</dbReference>
<dbReference type="EMBL" id="LGTL01000009">
    <property type="protein sequence ID" value="KPA80151.1"/>
    <property type="molecule type" value="Genomic_DNA"/>
</dbReference>
<evidence type="ECO:0000256" key="2">
    <source>
        <dbReference type="ARBA" id="ARBA00004922"/>
    </source>
</evidence>
<evidence type="ECO:0000256" key="5">
    <source>
        <dbReference type="ARBA" id="ARBA00022679"/>
    </source>
</evidence>
<dbReference type="GO" id="GO:0052925">
    <property type="term" value="F:dol-P-Man:Man(5)GlcNAc(2)-PP-Dol alpha-1,3-mannosyltransferase activity"/>
    <property type="evidence" value="ECO:0007669"/>
    <property type="project" value="UniProtKB-EC"/>
</dbReference>
<dbReference type="EC" id="2.4.1.258" evidence="3"/>
<comment type="subcellular location">
    <subcellularLocation>
        <location evidence="1">Endoplasmic reticulum membrane</location>
        <topology evidence="1">Multi-pass membrane protein</topology>
    </subcellularLocation>
</comment>
<dbReference type="Pfam" id="PF05208">
    <property type="entry name" value="ALG3"/>
    <property type="match status" value="1"/>
</dbReference>
<dbReference type="PANTHER" id="PTHR12646:SF0">
    <property type="entry name" value="DOL-P-MAN:MAN(5)GLCNAC(2)-PP-DOL ALPHA-1,3-MANNOSYLTRANSFERASE"/>
    <property type="match status" value="1"/>
</dbReference>
<proteinExistence type="predicted"/>
<protein>
    <recommendedName>
        <fullName evidence="3">dolichyl-P-Man:Man5GlcNAc2-PP-dolichol alpha-1,3-mannosyltransferase</fullName>
        <ecNumber evidence="3">2.4.1.258</ecNumber>
    </recommendedName>
</protein>
<dbReference type="GO" id="GO:0005789">
    <property type="term" value="C:endoplasmic reticulum membrane"/>
    <property type="evidence" value="ECO:0007669"/>
    <property type="project" value="UniProtKB-SubCell"/>
</dbReference>
<dbReference type="AlphaFoldDB" id="A0A0N0VFA0"/>
<evidence type="ECO:0000256" key="1">
    <source>
        <dbReference type="ARBA" id="ARBA00004477"/>
    </source>
</evidence>
<comment type="pathway">
    <text evidence="2">Protein modification; protein glycosylation.</text>
</comment>
<feature type="transmembrane region" description="Helical" evidence="12">
    <location>
        <begin position="56"/>
        <end position="72"/>
    </location>
</feature>
<organism evidence="13 14">
    <name type="scientific">Leptomonas pyrrhocoris</name>
    <name type="common">Firebug parasite</name>
    <dbReference type="NCBI Taxonomy" id="157538"/>
    <lineage>
        <taxon>Eukaryota</taxon>
        <taxon>Discoba</taxon>
        <taxon>Euglenozoa</taxon>
        <taxon>Kinetoplastea</taxon>
        <taxon>Metakinetoplastina</taxon>
        <taxon>Trypanosomatida</taxon>
        <taxon>Trypanosomatidae</taxon>
        <taxon>Leishmaniinae</taxon>
        <taxon>Leptomonas</taxon>
    </lineage>
</organism>
<keyword evidence="7" id="KW-0256">Endoplasmic reticulum</keyword>
<feature type="transmembrane region" description="Helical" evidence="12">
    <location>
        <begin position="349"/>
        <end position="375"/>
    </location>
</feature>